<comment type="caution">
    <text evidence="2">The sequence shown here is derived from an EMBL/GenBank/DDBJ whole genome shotgun (WGS) entry which is preliminary data.</text>
</comment>
<sequence>MIYVRACSCKRPSMRHKGMSQNLRKSLITRGHAARPERTSYRSRPHRRAQGEALKSEVVRKAQERAQERALRHDIMPQGLRGSHAT</sequence>
<organism evidence="2 3">
    <name type="scientific">Trema orientale</name>
    <name type="common">Charcoal tree</name>
    <name type="synonym">Celtis orientalis</name>
    <dbReference type="NCBI Taxonomy" id="63057"/>
    <lineage>
        <taxon>Eukaryota</taxon>
        <taxon>Viridiplantae</taxon>
        <taxon>Streptophyta</taxon>
        <taxon>Embryophyta</taxon>
        <taxon>Tracheophyta</taxon>
        <taxon>Spermatophyta</taxon>
        <taxon>Magnoliopsida</taxon>
        <taxon>eudicotyledons</taxon>
        <taxon>Gunneridae</taxon>
        <taxon>Pentapetalae</taxon>
        <taxon>rosids</taxon>
        <taxon>fabids</taxon>
        <taxon>Rosales</taxon>
        <taxon>Cannabaceae</taxon>
        <taxon>Trema</taxon>
    </lineage>
</organism>
<dbReference type="EMBL" id="JXTC01000578">
    <property type="protein sequence ID" value="PON45181.1"/>
    <property type="molecule type" value="Genomic_DNA"/>
</dbReference>
<feature type="compositionally biased region" description="Basic and acidic residues" evidence="1">
    <location>
        <begin position="54"/>
        <end position="75"/>
    </location>
</feature>
<gene>
    <name evidence="2" type="ORF">TorRG33x02_329290</name>
</gene>
<dbReference type="InParanoid" id="A0A2P5B8T4"/>
<dbReference type="Proteomes" id="UP000237000">
    <property type="component" value="Unassembled WGS sequence"/>
</dbReference>
<evidence type="ECO:0000256" key="1">
    <source>
        <dbReference type="SAM" id="MobiDB-lite"/>
    </source>
</evidence>
<proteinExistence type="predicted"/>
<keyword evidence="3" id="KW-1185">Reference proteome</keyword>
<evidence type="ECO:0000313" key="2">
    <source>
        <dbReference type="EMBL" id="PON45181.1"/>
    </source>
</evidence>
<reference evidence="3" key="1">
    <citation type="submission" date="2016-06" db="EMBL/GenBank/DDBJ databases">
        <title>Parallel loss of symbiosis genes in relatives of nitrogen-fixing non-legume Parasponia.</title>
        <authorList>
            <person name="Van Velzen R."/>
            <person name="Holmer R."/>
            <person name="Bu F."/>
            <person name="Rutten L."/>
            <person name="Van Zeijl A."/>
            <person name="Liu W."/>
            <person name="Santuari L."/>
            <person name="Cao Q."/>
            <person name="Sharma T."/>
            <person name="Shen D."/>
            <person name="Roswanjaya Y."/>
            <person name="Wardhani T."/>
            <person name="Kalhor M.S."/>
            <person name="Jansen J."/>
            <person name="Van den Hoogen J."/>
            <person name="Gungor B."/>
            <person name="Hartog M."/>
            <person name="Hontelez J."/>
            <person name="Verver J."/>
            <person name="Yang W.-C."/>
            <person name="Schijlen E."/>
            <person name="Repin R."/>
            <person name="Schilthuizen M."/>
            <person name="Schranz E."/>
            <person name="Heidstra R."/>
            <person name="Miyata K."/>
            <person name="Fedorova E."/>
            <person name="Kohlen W."/>
            <person name="Bisseling T."/>
            <person name="Smit S."/>
            <person name="Geurts R."/>
        </authorList>
    </citation>
    <scope>NUCLEOTIDE SEQUENCE [LARGE SCALE GENOMIC DNA]</scope>
    <source>
        <strain evidence="3">cv. RG33-2</strain>
    </source>
</reference>
<feature type="region of interest" description="Disordered" evidence="1">
    <location>
        <begin position="29"/>
        <end position="86"/>
    </location>
</feature>
<dbReference type="AlphaFoldDB" id="A0A2P5B8T4"/>
<name>A0A2P5B8T4_TREOI</name>
<protein>
    <submittedName>
        <fullName evidence="2">Uncharacterized protein</fullName>
    </submittedName>
</protein>
<evidence type="ECO:0000313" key="3">
    <source>
        <dbReference type="Proteomes" id="UP000237000"/>
    </source>
</evidence>
<accession>A0A2P5B8T4</accession>